<name>A0AAD9ZZH3_9ROSI</name>
<dbReference type="Proteomes" id="UP001281410">
    <property type="component" value="Unassembled WGS sequence"/>
</dbReference>
<keyword evidence="2" id="KW-1133">Transmembrane helix</keyword>
<evidence type="ECO:0000256" key="2">
    <source>
        <dbReference type="SAM" id="Phobius"/>
    </source>
</evidence>
<dbReference type="EMBL" id="JANJYJ010000008">
    <property type="protein sequence ID" value="KAK3195564.1"/>
    <property type="molecule type" value="Genomic_DNA"/>
</dbReference>
<reference evidence="3" key="1">
    <citation type="journal article" date="2023" name="Plant J.">
        <title>Genome sequences and population genomics provide insights into the demographic history, inbreeding, and mutation load of two 'living fossil' tree species of Dipteronia.</title>
        <authorList>
            <person name="Feng Y."/>
            <person name="Comes H.P."/>
            <person name="Chen J."/>
            <person name="Zhu S."/>
            <person name="Lu R."/>
            <person name="Zhang X."/>
            <person name="Li P."/>
            <person name="Qiu J."/>
            <person name="Olsen K.M."/>
            <person name="Qiu Y."/>
        </authorList>
    </citation>
    <scope>NUCLEOTIDE SEQUENCE</scope>
    <source>
        <strain evidence="3">NBL</strain>
    </source>
</reference>
<dbReference type="Pfam" id="PF01554">
    <property type="entry name" value="MatE"/>
    <property type="match status" value="1"/>
</dbReference>
<comment type="caution">
    <text evidence="3">The sequence shown here is derived from an EMBL/GenBank/DDBJ whole genome shotgun (WGS) entry which is preliminary data.</text>
</comment>
<evidence type="ECO:0000256" key="1">
    <source>
        <dbReference type="ARBA" id="ARBA00010199"/>
    </source>
</evidence>
<dbReference type="InterPro" id="IPR002528">
    <property type="entry name" value="MATE_fam"/>
</dbReference>
<comment type="similarity">
    <text evidence="1">Belongs to the multi antimicrobial extrusion (MATE) (TC 2.A.66.1) family.</text>
</comment>
<accession>A0AAD9ZZH3</accession>
<dbReference type="AlphaFoldDB" id="A0AAD9ZZH3"/>
<sequence length="307" mass="33788">MEGRECDDDDENIVGWQKKKMRERSRHEWKKMWEIAGPVILASVSEFSIGFLTSAFVGHLGDLELAAVSLVQNVIEGFVYGFMCLVIIVGSLANTLNVWYMNLLFKMLSLGCTAFCLTPVYVFASPLLKLIHQNNEISELAVKYSLMIIPRLFAYAINFPIQKFLQSQSKGLVGAAIAGNVSWWLMVSAQIIYVTSGWFPAAWTGFSSLAFKSLASFVKLFLASVVMLCLKLWNYTTIILMVGWLTNPKIAVDAISICVRVSNELGAGNPEAAKFSIVVAVLTSAGIGVLFTAVALGTKNQLPKMFT</sequence>
<keyword evidence="2" id="KW-0472">Membrane</keyword>
<keyword evidence="4" id="KW-1185">Reference proteome</keyword>
<dbReference type="PANTHER" id="PTHR11206">
    <property type="entry name" value="MULTIDRUG RESISTANCE PROTEIN"/>
    <property type="match status" value="1"/>
</dbReference>
<evidence type="ECO:0000313" key="4">
    <source>
        <dbReference type="Proteomes" id="UP001281410"/>
    </source>
</evidence>
<feature type="transmembrane region" description="Helical" evidence="2">
    <location>
        <begin position="173"/>
        <end position="194"/>
    </location>
</feature>
<feature type="transmembrane region" description="Helical" evidence="2">
    <location>
        <begin position="214"/>
        <end position="233"/>
    </location>
</feature>
<gene>
    <name evidence="3" type="ORF">Dsin_026874</name>
</gene>
<dbReference type="GO" id="GO:0042910">
    <property type="term" value="F:xenobiotic transmembrane transporter activity"/>
    <property type="evidence" value="ECO:0007669"/>
    <property type="project" value="InterPro"/>
</dbReference>
<feature type="transmembrane region" description="Helical" evidence="2">
    <location>
        <begin position="103"/>
        <end position="124"/>
    </location>
</feature>
<feature type="transmembrane region" description="Helical" evidence="2">
    <location>
        <begin position="275"/>
        <end position="297"/>
    </location>
</feature>
<evidence type="ECO:0000313" key="3">
    <source>
        <dbReference type="EMBL" id="KAK3195564.1"/>
    </source>
</evidence>
<keyword evidence="2" id="KW-0812">Transmembrane</keyword>
<dbReference type="GO" id="GO:0015297">
    <property type="term" value="F:antiporter activity"/>
    <property type="evidence" value="ECO:0007669"/>
    <property type="project" value="InterPro"/>
</dbReference>
<proteinExistence type="inferred from homology"/>
<feature type="transmembrane region" description="Helical" evidence="2">
    <location>
        <begin position="144"/>
        <end position="161"/>
    </location>
</feature>
<organism evidence="3 4">
    <name type="scientific">Dipteronia sinensis</name>
    <dbReference type="NCBI Taxonomy" id="43782"/>
    <lineage>
        <taxon>Eukaryota</taxon>
        <taxon>Viridiplantae</taxon>
        <taxon>Streptophyta</taxon>
        <taxon>Embryophyta</taxon>
        <taxon>Tracheophyta</taxon>
        <taxon>Spermatophyta</taxon>
        <taxon>Magnoliopsida</taxon>
        <taxon>eudicotyledons</taxon>
        <taxon>Gunneridae</taxon>
        <taxon>Pentapetalae</taxon>
        <taxon>rosids</taxon>
        <taxon>malvids</taxon>
        <taxon>Sapindales</taxon>
        <taxon>Sapindaceae</taxon>
        <taxon>Hippocastanoideae</taxon>
        <taxon>Acereae</taxon>
        <taxon>Dipteronia</taxon>
    </lineage>
</organism>
<feature type="transmembrane region" description="Helical" evidence="2">
    <location>
        <begin position="32"/>
        <end position="57"/>
    </location>
</feature>
<feature type="transmembrane region" description="Helical" evidence="2">
    <location>
        <begin position="77"/>
        <end position="96"/>
    </location>
</feature>
<protein>
    <submittedName>
        <fullName evidence="3">Uncharacterized protein</fullName>
    </submittedName>
</protein>
<dbReference type="GO" id="GO:0016020">
    <property type="term" value="C:membrane"/>
    <property type="evidence" value="ECO:0007669"/>
    <property type="project" value="InterPro"/>
</dbReference>